<sequence>MTEPLVIRPSRFRSFREDLPGICLADHKSVSAEVKKPCVSDAACASVDHLGQNVFFEGLRNEFIFHIICDCRDKNMFFAVSSQYMLPLISELSHPQPTKVGRRSMPYIISYALCQINLP</sequence>
<name>A0A0C3IYT5_PISTI</name>
<organism evidence="1 2">
    <name type="scientific">Pisolithus tinctorius Marx 270</name>
    <dbReference type="NCBI Taxonomy" id="870435"/>
    <lineage>
        <taxon>Eukaryota</taxon>
        <taxon>Fungi</taxon>
        <taxon>Dikarya</taxon>
        <taxon>Basidiomycota</taxon>
        <taxon>Agaricomycotina</taxon>
        <taxon>Agaricomycetes</taxon>
        <taxon>Agaricomycetidae</taxon>
        <taxon>Boletales</taxon>
        <taxon>Sclerodermatineae</taxon>
        <taxon>Pisolithaceae</taxon>
        <taxon>Pisolithus</taxon>
    </lineage>
</organism>
<reference evidence="2" key="2">
    <citation type="submission" date="2015-01" db="EMBL/GenBank/DDBJ databases">
        <title>Evolutionary Origins and Diversification of the Mycorrhizal Mutualists.</title>
        <authorList>
            <consortium name="DOE Joint Genome Institute"/>
            <consortium name="Mycorrhizal Genomics Consortium"/>
            <person name="Kohler A."/>
            <person name="Kuo A."/>
            <person name="Nagy L.G."/>
            <person name="Floudas D."/>
            <person name="Copeland A."/>
            <person name="Barry K.W."/>
            <person name="Cichocki N."/>
            <person name="Veneault-Fourrey C."/>
            <person name="LaButti K."/>
            <person name="Lindquist E.A."/>
            <person name="Lipzen A."/>
            <person name="Lundell T."/>
            <person name="Morin E."/>
            <person name="Murat C."/>
            <person name="Riley R."/>
            <person name="Ohm R."/>
            <person name="Sun H."/>
            <person name="Tunlid A."/>
            <person name="Henrissat B."/>
            <person name="Grigoriev I.V."/>
            <person name="Hibbett D.S."/>
            <person name="Martin F."/>
        </authorList>
    </citation>
    <scope>NUCLEOTIDE SEQUENCE [LARGE SCALE GENOMIC DNA]</scope>
    <source>
        <strain evidence="2">Marx 270</strain>
    </source>
</reference>
<dbReference type="AlphaFoldDB" id="A0A0C3IYT5"/>
<protein>
    <submittedName>
        <fullName evidence="1">Uncharacterized protein</fullName>
    </submittedName>
</protein>
<evidence type="ECO:0000313" key="1">
    <source>
        <dbReference type="EMBL" id="KIO01963.1"/>
    </source>
</evidence>
<evidence type="ECO:0000313" key="2">
    <source>
        <dbReference type="Proteomes" id="UP000054217"/>
    </source>
</evidence>
<accession>A0A0C3IYT5</accession>
<dbReference type="Proteomes" id="UP000054217">
    <property type="component" value="Unassembled WGS sequence"/>
</dbReference>
<dbReference type="EMBL" id="KN831984">
    <property type="protein sequence ID" value="KIO01963.1"/>
    <property type="molecule type" value="Genomic_DNA"/>
</dbReference>
<proteinExistence type="predicted"/>
<reference evidence="1 2" key="1">
    <citation type="submission" date="2014-04" db="EMBL/GenBank/DDBJ databases">
        <authorList>
            <consortium name="DOE Joint Genome Institute"/>
            <person name="Kuo A."/>
            <person name="Kohler A."/>
            <person name="Costa M.D."/>
            <person name="Nagy L.G."/>
            <person name="Floudas D."/>
            <person name="Copeland A."/>
            <person name="Barry K.W."/>
            <person name="Cichocki N."/>
            <person name="Veneault-Fourrey C."/>
            <person name="LaButti K."/>
            <person name="Lindquist E.A."/>
            <person name="Lipzen A."/>
            <person name="Lundell T."/>
            <person name="Morin E."/>
            <person name="Murat C."/>
            <person name="Sun H."/>
            <person name="Tunlid A."/>
            <person name="Henrissat B."/>
            <person name="Grigoriev I.V."/>
            <person name="Hibbett D.S."/>
            <person name="Martin F."/>
            <person name="Nordberg H.P."/>
            <person name="Cantor M.N."/>
            <person name="Hua S.X."/>
        </authorList>
    </citation>
    <scope>NUCLEOTIDE SEQUENCE [LARGE SCALE GENOMIC DNA]</scope>
    <source>
        <strain evidence="1 2">Marx 270</strain>
    </source>
</reference>
<dbReference type="InParanoid" id="A0A0C3IYT5"/>
<keyword evidence="2" id="KW-1185">Reference proteome</keyword>
<dbReference type="HOGENOM" id="CLU_2062440_0_0_1"/>
<gene>
    <name evidence="1" type="ORF">M404DRAFT_28191</name>
</gene>